<dbReference type="Proteomes" id="UP001141434">
    <property type="component" value="Unassembled WGS sequence"/>
</dbReference>
<name>A0A9W9ELL1_9EURO</name>
<sequence length="180" mass="20090">MDDVKKAVNVDQDREKFMAFGDKPAILASKGFAECIGAVIAKGNSAIVAHYTDSDTGLSQAEDKLASLINEHKQSLEGGQAWLYAHVRPYKPDVYISEDNNKRLEKVIKDNTGITPVRVKYIEPEDLMADEQGEFKKDEDMPKELLHGAMMVKHSGQPNETPRVIFVNLDWQRAASEGRS</sequence>
<evidence type="ECO:0000313" key="2">
    <source>
        <dbReference type="Proteomes" id="UP001141434"/>
    </source>
</evidence>
<dbReference type="AlphaFoldDB" id="A0A9W9ELL1"/>
<dbReference type="EMBL" id="JAPMSZ010000011">
    <property type="protein sequence ID" value="KAJ5083951.1"/>
    <property type="molecule type" value="Genomic_DNA"/>
</dbReference>
<proteinExistence type="predicted"/>
<dbReference type="RefSeq" id="XP_056507348.1">
    <property type="nucleotide sequence ID" value="XM_056659055.1"/>
</dbReference>
<dbReference type="OrthoDB" id="4362036at2759"/>
<dbReference type="GeneID" id="81398224"/>
<comment type="caution">
    <text evidence="1">The sequence shown here is derived from an EMBL/GenBank/DDBJ whole genome shotgun (WGS) entry which is preliminary data.</text>
</comment>
<organism evidence="1 2">
    <name type="scientific">Penicillium alfredii</name>
    <dbReference type="NCBI Taxonomy" id="1506179"/>
    <lineage>
        <taxon>Eukaryota</taxon>
        <taxon>Fungi</taxon>
        <taxon>Dikarya</taxon>
        <taxon>Ascomycota</taxon>
        <taxon>Pezizomycotina</taxon>
        <taxon>Eurotiomycetes</taxon>
        <taxon>Eurotiomycetidae</taxon>
        <taxon>Eurotiales</taxon>
        <taxon>Aspergillaceae</taxon>
        <taxon>Penicillium</taxon>
    </lineage>
</organism>
<reference evidence="1" key="2">
    <citation type="journal article" date="2023" name="IMA Fungus">
        <title>Comparative genomic study of the Penicillium genus elucidates a diverse pangenome and 15 lateral gene transfer events.</title>
        <authorList>
            <person name="Petersen C."/>
            <person name="Sorensen T."/>
            <person name="Nielsen M.R."/>
            <person name="Sondergaard T.E."/>
            <person name="Sorensen J.L."/>
            <person name="Fitzpatrick D.A."/>
            <person name="Frisvad J.C."/>
            <person name="Nielsen K.L."/>
        </authorList>
    </citation>
    <scope>NUCLEOTIDE SEQUENCE</scope>
    <source>
        <strain evidence="1">IBT 34128</strain>
    </source>
</reference>
<accession>A0A9W9ELL1</accession>
<reference evidence="1" key="1">
    <citation type="submission" date="2022-11" db="EMBL/GenBank/DDBJ databases">
        <authorList>
            <person name="Petersen C."/>
        </authorList>
    </citation>
    <scope>NUCLEOTIDE SEQUENCE</scope>
    <source>
        <strain evidence="1">IBT 34128</strain>
    </source>
</reference>
<evidence type="ECO:0000313" key="1">
    <source>
        <dbReference type="EMBL" id="KAJ5083951.1"/>
    </source>
</evidence>
<keyword evidence="2" id="KW-1185">Reference proteome</keyword>
<gene>
    <name evidence="1" type="ORF">NUU61_008530</name>
</gene>
<protein>
    <submittedName>
        <fullName evidence="1">Uncharacterized protein</fullName>
    </submittedName>
</protein>